<keyword evidence="13" id="KW-1185">Reference proteome</keyword>
<evidence type="ECO:0000313" key="12">
    <source>
        <dbReference type="EMBL" id="KLO05918.1"/>
    </source>
</evidence>
<dbReference type="Pfam" id="PF21974">
    <property type="entry name" value="SPN1_m3Gcap_bd"/>
    <property type="match status" value="1"/>
</dbReference>
<feature type="domain" description="Snurportin-1 m3G cap-binding" evidence="11">
    <location>
        <begin position="174"/>
        <end position="282"/>
    </location>
</feature>
<comment type="subcellular location">
    <subcellularLocation>
        <location evidence="3">Cytoplasm</location>
    </subcellularLocation>
    <subcellularLocation>
        <location evidence="2">Nucleus</location>
    </subcellularLocation>
</comment>
<dbReference type="InterPro" id="IPR017336">
    <property type="entry name" value="Snurportin-1"/>
</dbReference>
<evidence type="ECO:0000256" key="8">
    <source>
        <dbReference type="ARBA" id="ARBA00022884"/>
    </source>
</evidence>
<accession>A0A0H2R911</accession>
<reference evidence="12 13" key="1">
    <citation type="submission" date="2015-04" db="EMBL/GenBank/DDBJ databases">
        <title>Complete genome sequence of Schizopora paradoxa KUC8140, a cosmopolitan wood degrader in East Asia.</title>
        <authorList>
            <consortium name="DOE Joint Genome Institute"/>
            <person name="Min B."/>
            <person name="Park H."/>
            <person name="Jang Y."/>
            <person name="Kim J.-J."/>
            <person name="Kim K.H."/>
            <person name="Pangilinan J."/>
            <person name="Lipzen A."/>
            <person name="Riley R."/>
            <person name="Grigoriev I.V."/>
            <person name="Spatafora J.W."/>
            <person name="Choi I.-G."/>
        </authorList>
    </citation>
    <scope>NUCLEOTIDE SEQUENCE [LARGE SCALE GENOMIC DNA]</scope>
    <source>
        <strain evidence="12 13">KUC8140</strain>
    </source>
</reference>
<keyword evidence="8" id="KW-0694">RNA-binding</keyword>
<keyword evidence="7" id="KW-0963">Cytoplasm</keyword>
<feature type="region of interest" description="Disordered" evidence="10">
    <location>
        <begin position="84"/>
        <end position="139"/>
    </location>
</feature>
<evidence type="ECO:0000256" key="2">
    <source>
        <dbReference type="ARBA" id="ARBA00004123"/>
    </source>
</evidence>
<evidence type="ECO:0000256" key="10">
    <source>
        <dbReference type="SAM" id="MobiDB-lite"/>
    </source>
</evidence>
<evidence type="ECO:0000256" key="4">
    <source>
        <dbReference type="ARBA" id="ARBA00007540"/>
    </source>
</evidence>
<feature type="compositionally biased region" description="Low complexity" evidence="10">
    <location>
        <begin position="102"/>
        <end position="112"/>
    </location>
</feature>
<dbReference type="Gene3D" id="3.30.470.30">
    <property type="entry name" value="DNA ligase/mRNA capping enzyme"/>
    <property type="match status" value="1"/>
</dbReference>
<proteinExistence type="inferred from homology"/>
<dbReference type="EMBL" id="KQ086254">
    <property type="protein sequence ID" value="KLO05918.1"/>
    <property type="molecule type" value="Genomic_DNA"/>
</dbReference>
<feature type="region of interest" description="Disordered" evidence="10">
    <location>
        <begin position="1"/>
        <end position="30"/>
    </location>
</feature>
<protein>
    <recommendedName>
        <fullName evidence="5">Snurportin-1</fullName>
    </recommendedName>
</protein>
<comment type="function">
    <text evidence="1">Functions as an U snRNP-specific nuclear import adapter. Involved in the trimethylguanosine (m3G)-cap-dependent nuclear import of U snRNPs. Binds specifically to the terminal m3G-cap U snRNAs.</text>
</comment>
<dbReference type="InParanoid" id="A0A0H2R911"/>
<evidence type="ECO:0000256" key="6">
    <source>
        <dbReference type="ARBA" id="ARBA00022448"/>
    </source>
</evidence>
<organism evidence="12 13">
    <name type="scientific">Schizopora paradoxa</name>
    <dbReference type="NCBI Taxonomy" id="27342"/>
    <lineage>
        <taxon>Eukaryota</taxon>
        <taxon>Fungi</taxon>
        <taxon>Dikarya</taxon>
        <taxon>Basidiomycota</taxon>
        <taxon>Agaricomycotina</taxon>
        <taxon>Agaricomycetes</taxon>
        <taxon>Hymenochaetales</taxon>
        <taxon>Schizoporaceae</taxon>
        <taxon>Schizopora</taxon>
    </lineage>
</organism>
<evidence type="ECO:0000313" key="13">
    <source>
        <dbReference type="Proteomes" id="UP000053477"/>
    </source>
</evidence>
<gene>
    <name evidence="12" type="ORF">SCHPADRAFT_883312</name>
</gene>
<evidence type="ECO:0000256" key="3">
    <source>
        <dbReference type="ARBA" id="ARBA00004496"/>
    </source>
</evidence>
<keyword evidence="6" id="KW-0813">Transport</keyword>
<keyword evidence="9" id="KW-0539">Nucleus</keyword>
<dbReference type="Proteomes" id="UP000053477">
    <property type="component" value="Unassembled WGS sequence"/>
</dbReference>
<dbReference type="AlphaFoldDB" id="A0A0H2R911"/>
<name>A0A0H2R911_9AGAM</name>
<evidence type="ECO:0000256" key="9">
    <source>
        <dbReference type="ARBA" id="ARBA00023242"/>
    </source>
</evidence>
<evidence type="ECO:0000259" key="11">
    <source>
        <dbReference type="Pfam" id="PF21974"/>
    </source>
</evidence>
<dbReference type="PANTHER" id="PTHR13403">
    <property type="entry name" value="SNURPORTIN1 RNUT1 PROTEIN RNA, U TRANSPORTER 1"/>
    <property type="match status" value="1"/>
</dbReference>
<dbReference type="STRING" id="27342.A0A0H2R911"/>
<evidence type="ECO:0000256" key="5">
    <source>
        <dbReference type="ARBA" id="ARBA00016034"/>
    </source>
</evidence>
<comment type="similarity">
    <text evidence="4">Belongs to the snurportin family.</text>
</comment>
<evidence type="ECO:0000256" key="7">
    <source>
        <dbReference type="ARBA" id="ARBA00022490"/>
    </source>
</evidence>
<sequence length="462" mass="49885">MASNPSKTFDRRKSFKAPPTIIDGGQTSQEARRIHALEEQKRKRNLRVDSSRQLDLFANLDLGLSDDEEDDNDQHVVREGVGGFANLLSPDDAAGPPPSATPSPASTTAGLPDTVDGAGAQKSKGKNKRRKKGKRKQSKWADKCMYAELLEMRDEPLWSAGSSYGSQGIVEDGLPSDLESGWVAVAPVPVGKRCLAVSMQNAGLSGIVSNTMLRSRLLGKVLLPPFPSPLPANTILDCILDERWKSTGILHVLDVIRWKGQDVAGCEAGFRFWWRDTRLSELPPWPLPRHTRPSPTRDPSDVFPYPATFLAIPYFTPTPLDVLQSTVVPSAHAGRVIQIKVPNPDYRARGGAGAGDEMDIDMSAASGDPSPPDVAAELQVDVQLRSDGIILYVAEAAYESGTSPLSAWIPSTIQAKEEDANSNAHNAINAGSGTESPLVTFNRLLQNRAAKAFGPITSHMEA</sequence>
<dbReference type="GO" id="GO:0005634">
    <property type="term" value="C:nucleus"/>
    <property type="evidence" value="ECO:0007669"/>
    <property type="project" value="UniProtKB-SubCell"/>
</dbReference>
<dbReference type="GO" id="GO:0005737">
    <property type="term" value="C:cytoplasm"/>
    <property type="evidence" value="ECO:0007669"/>
    <property type="project" value="UniProtKB-SubCell"/>
</dbReference>
<dbReference type="InterPro" id="IPR047857">
    <property type="entry name" value="Snurportin1_C"/>
</dbReference>
<dbReference type="GO" id="GO:0003723">
    <property type="term" value="F:RNA binding"/>
    <property type="evidence" value="ECO:0007669"/>
    <property type="project" value="UniProtKB-KW"/>
</dbReference>
<dbReference type="GO" id="GO:0061015">
    <property type="term" value="P:snRNA import into nucleus"/>
    <property type="evidence" value="ECO:0007669"/>
    <property type="project" value="InterPro"/>
</dbReference>
<dbReference type="OrthoDB" id="10003593at2759"/>
<feature type="compositionally biased region" description="Basic residues" evidence="10">
    <location>
        <begin position="123"/>
        <end position="138"/>
    </location>
</feature>
<evidence type="ECO:0000256" key="1">
    <source>
        <dbReference type="ARBA" id="ARBA00003975"/>
    </source>
</evidence>
<dbReference type="PANTHER" id="PTHR13403:SF6">
    <property type="entry name" value="SNURPORTIN-1"/>
    <property type="match status" value="1"/>
</dbReference>